<dbReference type="Proteomes" id="UP001501757">
    <property type="component" value="Unassembled WGS sequence"/>
</dbReference>
<sequence>MLLFLMLLCPCHCLASGLSQNQLKAAFLYRFSQFSTWPPPPKQEMVYCVVGNPSLFTAISELLSTQPSKLKSKVVTPIDSKEAQQCQLLFISQQDRQQSLYWLEGVKDSAVLVVADTSEGFRQGAAIGLIADNNSLNFSINLTDARARGLELSAHLLKLATEVR</sequence>
<comment type="caution">
    <text evidence="2">The sequence shown here is derived from an EMBL/GenBank/DDBJ whole genome shotgun (WGS) entry which is preliminary data.</text>
</comment>
<evidence type="ECO:0000313" key="2">
    <source>
        <dbReference type="EMBL" id="GAA0376074.1"/>
    </source>
</evidence>
<evidence type="ECO:0000256" key="1">
    <source>
        <dbReference type="SAM" id="SignalP"/>
    </source>
</evidence>
<feature type="signal peptide" evidence="1">
    <location>
        <begin position="1"/>
        <end position="15"/>
    </location>
</feature>
<evidence type="ECO:0008006" key="4">
    <source>
        <dbReference type="Google" id="ProtNLM"/>
    </source>
</evidence>
<dbReference type="EMBL" id="BAAAEI010000031">
    <property type="protein sequence ID" value="GAA0376074.1"/>
    <property type="molecule type" value="Genomic_DNA"/>
</dbReference>
<proteinExistence type="predicted"/>
<keyword evidence="1" id="KW-0732">Signal</keyword>
<accession>A0ABN0XYK0</accession>
<reference evidence="2 3" key="1">
    <citation type="journal article" date="2019" name="Int. J. Syst. Evol. Microbiol.">
        <title>The Global Catalogue of Microorganisms (GCM) 10K type strain sequencing project: providing services to taxonomists for standard genome sequencing and annotation.</title>
        <authorList>
            <consortium name="The Broad Institute Genomics Platform"/>
            <consortium name="The Broad Institute Genome Sequencing Center for Infectious Disease"/>
            <person name="Wu L."/>
            <person name="Ma J."/>
        </authorList>
    </citation>
    <scope>NUCLEOTIDE SEQUENCE [LARGE SCALE GENOMIC DNA]</scope>
    <source>
        <strain evidence="2 3">JCM 13378</strain>
    </source>
</reference>
<organism evidence="2 3">
    <name type="scientific">Bowmanella denitrificans</name>
    <dbReference type="NCBI Taxonomy" id="366582"/>
    <lineage>
        <taxon>Bacteria</taxon>
        <taxon>Pseudomonadati</taxon>
        <taxon>Pseudomonadota</taxon>
        <taxon>Gammaproteobacteria</taxon>
        <taxon>Alteromonadales</taxon>
        <taxon>Alteromonadaceae</taxon>
        <taxon>Bowmanella</taxon>
    </lineage>
</organism>
<keyword evidence="3" id="KW-1185">Reference proteome</keyword>
<dbReference type="Pfam" id="PF13689">
    <property type="entry name" value="DUF4154"/>
    <property type="match status" value="1"/>
</dbReference>
<name>A0ABN0XYK0_9ALTE</name>
<protein>
    <recommendedName>
        <fullName evidence="4">Transmembrane protein</fullName>
    </recommendedName>
</protein>
<dbReference type="InterPro" id="IPR025293">
    <property type="entry name" value="YfiR/HmsC-like"/>
</dbReference>
<evidence type="ECO:0000313" key="3">
    <source>
        <dbReference type="Proteomes" id="UP001501757"/>
    </source>
</evidence>
<gene>
    <name evidence="2" type="ORF">GCM10009092_45350</name>
</gene>
<feature type="chain" id="PRO_5046373699" description="Transmembrane protein" evidence="1">
    <location>
        <begin position="16"/>
        <end position="164"/>
    </location>
</feature>